<dbReference type="EMBL" id="RXNV01000002">
    <property type="protein sequence ID" value="RTR33357.1"/>
    <property type="molecule type" value="Genomic_DNA"/>
</dbReference>
<dbReference type="InterPro" id="IPR000917">
    <property type="entry name" value="Sulfatase_N"/>
</dbReference>
<dbReference type="OrthoDB" id="9803751at2"/>
<protein>
    <submittedName>
        <fullName evidence="3">DUF229 domain-containing protein</fullName>
    </submittedName>
</protein>
<dbReference type="Pfam" id="PF00884">
    <property type="entry name" value="Sulfatase"/>
    <property type="match status" value="1"/>
</dbReference>
<feature type="transmembrane region" description="Helical" evidence="1">
    <location>
        <begin position="167"/>
        <end position="185"/>
    </location>
</feature>
<feature type="transmembrane region" description="Helical" evidence="1">
    <location>
        <begin position="17"/>
        <end position="35"/>
    </location>
</feature>
<evidence type="ECO:0000313" key="4">
    <source>
        <dbReference type="Proteomes" id="UP000282060"/>
    </source>
</evidence>
<dbReference type="PANTHER" id="PTHR43751">
    <property type="entry name" value="SULFATASE"/>
    <property type="match status" value="1"/>
</dbReference>
<proteinExistence type="predicted"/>
<dbReference type="InterPro" id="IPR017850">
    <property type="entry name" value="Alkaline_phosphatase_core_sf"/>
</dbReference>
<dbReference type="PANTHER" id="PTHR43751:SF3">
    <property type="entry name" value="SULFATASE N-TERMINAL DOMAIN-CONTAINING PROTEIN"/>
    <property type="match status" value="1"/>
</dbReference>
<gene>
    <name evidence="3" type="ORF">EKG39_06350</name>
</gene>
<dbReference type="SUPFAM" id="SSF53649">
    <property type="entry name" value="Alkaline phosphatase-like"/>
    <property type="match status" value="1"/>
</dbReference>
<keyword evidence="1" id="KW-0812">Transmembrane</keyword>
<reference evidence="3 4" key="1">
    <citation type="submission" date="2018-12" db="EMBL/GenBank/DDBJ databases">
        <authorList>
            <person name="Yu L."/>
        </authorList>
    </citation>
    <scope>NUCLEOTIDE SEQUENCE [LARGE SCALE GENOMIC DNA]</scope>
    <source>
        <strain evidence="3 4">HAW-EB5</strain>
    </source>
</reference>
<feature type="domain" description="Sulfatase N-terminal" evidence="2">
    <location>
        <begin position="199"/>
        <end position="527"/>
    </location>
</feature>
<feature type="transmembrane region" description="Helical" evidence="1">
    <location>
        <begin position="106"/>
        <end position="127"/>
    </location>
</feature>
<evidence type="ECO:0000256" key="1">
    <source>
        <dbReference type="SAM" id="Phobius"/>
    </source>
</evidence>
<feature type="transmembrane region" description="Helical" evidence="1">
    <location>
        <begin position="68"/>
        <end position="94"/>
    </location>
</feature>
<evidence type="ECO:0000259" key="2">
    <source>
        <dbReference type="Pfam" id="PF00884"/>
    </source>
</evidence>
<keyword evidence="4" id="KW-1185">Reference proteome</keyword>
<dbReference type="RefSeq" id="WP_126504913.1">
    <property type="nucleotide sequence ID" value="NZ_RXNV01000002.1"/>
</dbReference>
<sequence>MTEENNKEINQPSQRRTFWRTVAMMLLFLIFIFNYRQLLLSYPLFSVISFMNERSIGEMFTTELATDLLLFTVVTIVLHVFWALVITISCKPLFDKFKNQTIQSQIWFVIVLLHFTLVLAANAYWYPTSLVGFLRTTPLASTFGLTVLSSVIFALFSWGLYVQLGKVVTVMSFSIISLAALFANFTPNTTYQPENPDIPNIFIIGIDGLRPDQLSYRSANPRLTPNINKFLSGSLIYDNTYTPQARTYVAWMSILTGQYPVKHGGRFNLTPPELIQKPFPLVRELNEKGYKTLYAMDERRFNQLDKEYGFDQVIGPKIGAAGLIITKVADIPLINILVNTPISDLLFPYLYINRAYGKTYSPEHFNREVMTQLSIDKPNFLAVHFCQLHWPYTSKDFIDVENTKWDGNYNHFMYQAMLKKVDEQFGNFIKNLESKGYMENAIVYLISDHGESFLLDKDRLTSDKYFDDSEFVNDAWGHGTNVLSQEQSNVLMAYRRYQETDKKEIQQVVKGTFSLVDIAPSLLNELGVAFDQNHQDFDGFALKSDPSNFANRGVFVESPHPVKAINTSFIAQNELMSETSADYDLRQNGRVVIKPDIYKELIAKKQRSIYLNQWQLAMLPNQNKLIVVDTKENTWNYLPDYEGGAPVTSMLTQLCNHYRGDEGFDNNHCSELAKR</sequence>
<comment type="caution">
    <text evidence="3">The sequence shown here is derived from an EMBL/GenBank/DDBJ whole genome shotgun (WGS) entry which is preliminary data.</text>
</comment>
<name>A0A3S0KLR7_9GAMM</name>
<evidence type="ECO:0000313" key="3">
    <source>
        <dbReference type="EMBL" id="RTR33357.1"/>
    </source>
</evidence>
<dbReference type="Gene3D" id="3.40.720.10">
    <property type="entry name" value="Alkaline Phosphatase, subunit A"/>
    <property type="match status" value="1"/>
</dbReference>
<dbReference type="AlphaFoldDB" id="A0A3S0KLR7"/>
<organism evidence="3 4">
    <name type="scientific">Shewanella atlantica</name>
    <dbReference type="NCBI Taxonomy" id="271099"/>
    <lineage>
        <taxon>Bacteria</taxon>
        <taxon>Pseudomonadati</taxon>
        <taxon>Pseudomonadota</taxon>
        <taxon>Gammaproteobacteria</taxon>
        <taxon>Alteromonadales</taxon>
        <taxon>Shewanellaceae</taxon>
        <taxon>Shewanella</taxon>
    </lineage>
</organism>
<dbReference type="Proteomes" id="UP000282060">
    <property type="component" value="Unassembled WGS sequence"/>
</dbReference>
<keyword evidence="1" id="KW-0472">Membrane</keyword>
<accession>A0A3S0KLR7</accession>
<dbReference type="InterPro" id="IPR052701">
    <property type="entry name" value="GAG_Ulvan_Degrading_Sulfatases"/>
</dbReference>
<keyword evidence="1" id="KW-1133">Transmembrane helix</keyword>
<feature type="transmembrane region" description="Helical" evidence="1">
    <location>
        <begin position="139"/>
        <end position="160"/>
    </location>
</feature>